<keyword evidence="2" id="KW-1185">Reference proteome</keyword>
<dbReference type="EMBL" id="SKCS01000105">
    <property type="protein sequence ID" value="TNN16831.1"/>
    <property type="molecule type" value="Genomic_DNA"/>
</dbReference>
<sequence>MMGYKQCLYSVKCSSMLQVLVYEKLTTVHNLENGLIYHSVYKYVLFINKALPYRTQNHIPMCLCQCMCLLDLVIRELLWLIFVEFLGVVKVGQHIGLRTRWITYIDDMIIVKKRQLNPMDADIVWYFIHLS</sequence>
<gene>
    <name evidence="1" type="ORF">EWB00_000165</name>
</gene>
<proteinExistence type="predicted"/>
<evidence type="ECO:0000313" key="2">
    <source>
        <dbReference type="Proteomes" id="UP000311919"/>
    </source>
</evidence>
<name>A0A4Z2DJY5_SCHJA</name>
<organism evidence="1 2">
    <name type="scientific">Schistosoma japonicum</name>
    <name type="common">Blood fluke</name>
    <dbReference type="NCBI Taxonomy" id="6182"/>
    <lineage>
        <taxon>Eukaryota</taxon>
        <taxon>Metazoa</taxon>
        <taxon>Spiralia</taxon>
        <taxon>Lophotrochozoa</taxon>
        <taxon>Platyhelminthes</taxon>
        <taxon>Trematoda</taxon>
        <taxon>Digenea</taxon>
        <taxon>Strigeidida</taxon>
        <taxon>Schistosomatoidea</taxon>
        <taxon>Schistosomatidae</taxon>
        <taxon>Schistosoma</taxon>
    </lineage>
</organism>
<protein>
    <submittedName>
        <fullName evidence="1">Uncharacterized protein</fullName>
    </submittedName>
</protein>
<accession>A0A4Z2DJY5</accession>
<dbReference type="Proteomes" id="UP000311919">
    <property type="component" value="Unassembled WGS sequence"/>
</dbReference>
<reference evidence="1 2" key="1">
    <citation type="submission" date="2019-03" db="EMBL/GenBank/DDBJ databases">
        <title>An improved genome assembly of the fluke Schistosoma japonicum.</title>
        <authorList>
            <person name="Hu W."/>
            <person name="Luo F."/>
            <person name="Yin M."/>
            <person name="Mo X."/>
            <person name="Sun C."/>
            <person name="Wu Q."/>
            <person name="Zhu B."/>
            <person name="Xiang M."/>
            <person name="Wang J."/>
            <person name="Wang Y."/>
            <person name="Zhang T."/>
            <person name="Xu B."/>
            <person name="Zheng H."/>
            <person name="Feng Z."/>
        </authorList>
    </citation>
    <scope>NUCLEOTIDE SEQUENCE [LARGE SCALE GENOMIC DNA]</scope>
    <source>
        <strain evidence="1">HuSjv2</strain>
        <tissue evidence="1">Worms</tissue>
    </source>
</reference>
<dbReference type="AlphaFoldDB" id="A0A4Z2DJY5"/>
<comment type="caution">
    <text evidence="1">The sequence shown here is derived from an EMBL/GenBank/DDBJ whole genome shotgun (WGS) entry which is preliminary data.</text>
</comment>
<evidence type="ECO:0000313" key="1">
    <source>
        <dbReference type="EMBL" id="TNN16831.1"/>
    </source>
</evidence>